<evidence type="ECO:0000256" key="5">
    <source>
        <dbReference type="ARBA" id="ARBA00022840"/>
    </source>
</evidence>
<evidence type="ECO:0000313" key="11">
    <source>
        <dbReference type="EMBL" id="ANN20096.1"/>
    </source>
</evidence>
<keyword evidence="8" id="KW-0046">Antibiotic resistance</keyword>
<evidence type="ECO:0000256" key="2">
    <source>
        <dbReference type="ARBA" id="ARBA00022448"/>
    </source>
</evidence>
<dbReference type="PANTHER" id="PTHR42711:SF19">
    <property type="entry name" value="DOXORUBICIN RESISTANCE ATP-BINDING PROTEIN DRRA"/>
    <property type="match status" value="1"/>
</dbReference>
<feature type="domain" description="ABC transporter" evidence="10">
    <location>
        <begin position="6"/>
        <end position="235"/>
    </location>
</feature>
<keyword evidence="3" id="KW-1003">Cell membrane</keyword>
<accession>A0A193C687</accession>
<keyword evidence="6" id="KW-1278">Translocase</keyword>
<comment type="similarity">
    <text evidence="9">Belongs to the ABC transporter superfamily. Drug exporter-1 (DrugE1) (TC 3.A.1.105) family.</text>
</comment>
<keyword evidence="12" id="KW-1185">Reference proteome</keyword>
<dbReference type="InterPro" id="IPR027417">
    <property type="entry name" value="P-loop_NTPase"/>
</dbReference>
<dbReference type="eggNOG" id="COG1131">
    <property type="taxonomic scope" value="Bacteria"/>
</dbReference>
<keyword evidence="7" id="KW-0472">Membrane</keyword>
<dbReference type="PANTHER" id="PTHR42711">
    <property type="entry name" value="ABC TRANSPORTER ATP-BINDING PROTEIN"/>
    <property type="match status" value="1"/>
</dbReference>
<evidence type="ECO:0000256" key="3">
    <source>
        <dbReference type="ARBA" id="ARBA00022475"/>
    </source>
</evidence>
<evidence type="ECO:0000256" key="9">
    <source>
        <dbReference type="ARBA" id="ARBA00049985"/>
    </source>
</evidence>
<evidence type="ECO:0000259" key="10">
    <source>
        <dbReference type="PROSITE" id="PS50893"/>
    </source>
</evidence>
<organism evidence="11 12">
    <name type="scientific">Amycolatopsis orientalis</name>
    <name type="common">Nocardia orientalis</name>
    <dbReference type="NCBI Taxonomy" id="31958"/>
    <lineage>
        <taxon>Bacteria</taxon>
        <taxon>Bacillati</taxon>
        <taxon>Actinomycetota</taxon>
        <taxon>Actinomycetes</taxon>
        <taxon>Pseudonocardiales</taxon>
        <taxon>Pseudonocardiaceae</taxon>
        <taxon>Amycolatopsis</taxon>
    </lineage>
</organism>
<gene>
    <name evidence="11" type="ORF">SD37_33845</name>
</gene>
<evidence type="ECO:0000256" key="7">
    <source>
        <dbReference type="ARBA" id="ARBA00023136"/>
    </source>
</evidence>
<dbReference type="InterPro" id="IPR003439">
    <property type="entry name" value="ABC_transporter-like_ATP-bd"/>
</dbReference>
<comment type="subcellular location">
    <subcellularLocation>
        <location evidence="1">Cell membrane</location>
        <topology evidence="1">Peripheral membrane protein</topology>
        <orientation evidence="1">Cytoplasmic side</orientation>
    </subcellularLocation>
</comment>
<dbReference type="PROSITE" id="PS50893">
    <property type="entry name" value="ABC_TRANSPORTER_2"/>
    <property type="match status" value="1"/>
</dbReference>
<keyword evidence="2" id="KW-0813">Transport</keyword>
<reference evidence="11 12" key="1">
    <citation type="journal article" date="2015" name="Genome Announc.">
        <title>Draft Genome Sequence of Norvancomycin-Producing Strain Amycolatopsis orientalis CPCC200066.</title>
        <authorList>
            <person name="Lei X."/>
            <person name="Yuan F."/>
            <person name="Shi Y."/>
            <person name="Li X."/>
            <person name="Wang L."/>
            <person name="Hong B."/>
        </authorList>
    </citation>
    <scope>NUCLEOTIDE SEQUENCE [LARGE SCALE GENOMIC DNA]</scope>
    <source>
        <strain evidence="11 12">B-37</strain>
    </source>
</reference>
<dbReference type="Gene3D" id="3.40.50.300">
    <property type="entry name" value="P-loop containing nucleotide triphosphate hydrolases"/>
    <property type="match status" value="1"/>
</dbReference>
<dbReference type="STRING" id="31958.SD37_33845"/>
<dbReference type="InterPro" id="IPR003593">
    <property type="entry name" value="AAA+_ATPase"/>
</dbReference>
<dbReference type="GO" id="GO:1900753">
    <property type="term" value="P:doxorubicin transport"/>
    <property type="evidence" value="ECO:0007669"/>
    <property type="project" value="InterPro"/>
</dbReference>
<dbReference type="EMBL" id="CP016174">
    <property type="protein sequence ID" value="ANN20096.1"/>
    <property type="molecule type" value="Genomic_DNA"/>
</dbReference>
<dbReference type="SMART" id="SM00382">
    <property type="entry name" value="AAA"/>
    <property type="match status" value="1"/>
</dbReference>
<dbReference type="Proteomes" id="UP000093695">
    <property type="component" value="Chromosome"/>
</dbReference>
<evidence type="ECO:0000256" key="1">
    <source>
        <dbReference type="ARBA" id="ARBA00004413"/>
    </source>
</evidence>
<sequence>MTETAIAVSGLRKTFGDKVVLDGIDLDVPAGTIFSLLGPNGAGKTTTVNLLTTLTRADGGTARVAGHDLVTEAKAVRAAIGVTGQFAAVDELLTGQENLRLMVDLSRGSAGGDRVVDELLERFDLVESARKPASTYSGGMRRKLDLAMTLVGGPRIIFLDEPTTGLDPRSRRTMWSIIRELVADGVTIFLTTQYLEEADQLADRIAVLDQGHLVAEGTPGELKRRMPGTHVRLRFTTVAELDAAARVFPGADRDDETLTLRVPSDAGTKSLRALLDRLDEYSIAADEFSVQTPDLDDVFLALTGHDTEAAL</sequence>
<evidence type="ECO:0000256" key="6">
    <source>
        <dbReference type="ARBA" id="ARBA00022967"/>
    </source>
</evidence>
<evidence type="ECO:0000313" key="12">
    <source>
        <dbReference type="Proteomes" id="UP000093695"/>
    </source>
</evidence>
<dbReference type="PROSITE" id="PS00211">
    <property type="entry name" value="ABC_TRANSPORTER_1"/>
    <property type="match status" value="1"/>
</dbReference>
<dbReference type="SUPFAM" id="SSF52540">
    <property type="entry name" value="P-loop containing nucleoside triphosphate hydrolases"/>
    <property type="match status" value="1"/>
</dbReference>
<keyword evidence="5" id="KW-0067">ATP-binding</keyword>
<dbReference type="GO" id="GO:0046677">
    <property type="term" value="P:response to antibiotic"/>
    <property type="evidence" value="ECO:0007669"/>
    <property type="project" value="UniProtKB-KW"/>
</dbReference>
<proteinExistence type="inferred from homology"/>
<keyword evidence="4" id="KW-0547">Nucleotide-binding</keyword>
<protein>
    <submittedName>
        <fullName evidence="11">ABC transporter</fullName>
    </submittedName>
</protein>
<dbReference type="InterPro" id="IPR050763">
    <property type="entry name" value="ABC_transporter_ATP-binding"/>
</dbReference>
<dbReference type="NCBIfam" id="TIGR01188">
    <property type="entry name" value="drrA"/>
    <property type="match status" value="1"/>
</dbReference>
<dbReference type="FunFam" id="3.40.50.300:FF:000589">
    <property type="entry name" value="ABC transporter, ATP-binding subunit"/>
    <property type="match status" value="1"/>
</dbReference>
<dbReference type="GO" id="GO:0005886">
    <property type="term" value="C:plasma membrane"/>
    <property type="evidence" value="ECO:0007669"/>
    <property type="project" value="UniProtKB-SubCell"/>
</dbReference>
<dbReference type="RefSeq" id="WP_044851307.1">
    <property type="nucleotide sequence ID" value="NZ_CP016174.1"/>
</dbReference>
<name>A0A193C687_AMYOR</name>
<dbReference type="KEGG" id="aori:SD37_33845"/>
<dbReference type="AlphaFoldDB" id="A0A193C687"/>
<evidence type="ECO:0000256" key="8">
    <source>
        <dbReference type="ARBA" id="ARBA00023251"/>
    </source>
</evidence>
<dbReference type="InterPro" id="IPR017871">
    <property type="entry name" value="ABC_transporter-like_CS"/>
</dbReference>
<evidence type="ECO:0000256" key="4">
    <source>
        <dbReference type="ARBA" id="ARBA00022741"/>
    </source>
</evidence>
<dbReference type="Pfam" id="PF00005">
    <property type="entry name" value="ABC_tran"/>
    <property type="match status" value="1"/>
</dbReference>
<dbReference type="GO" id="GO:0016887">
    <property type="term" value="F:ATP hydrolysis activity"/>
    <property type="evidence" value="ECO:0007669"/>
    <property type="project" value="InterPro"/>
</dbReference>
<dbReference type="GO" id="GO:0005524">
    <property type="term" value="F:ATP binding"/>
    <property type="evidence" value="ECO:0007669"/>
    <property type="project" value="UniProtKB-KW"/>
</dbReference>
<dbReference type="InterPro" id="IPR005894">
    <property type="entry name" value="DrrA"/>
</dbReference>
<dbReference type="GO" id="GO:0043215">
    <property type="term" value="P:daunorubicin transport"/>
    <property type="evidence" value="ECO:0007669"/>
    <property type="project" value="InterPro"/>
</dbReference>